<protein>
    <submittedName>
        <fullName evidence="1">Transposase IS4 family protein</fullName>
    </submittedName>
</protein>
<accession>N6Z6G3</accession>
<comment type="caution">
    <text evidence="1">The sequence shown here is derived from an EMBL/GenBank/DDBJ whole genome shotgun (WGS) entry which is preliminary data.</text>
</comment>
<dbReference type="EMBL" id="AMXD01000013">
    <property type="protein sequence ID" value="ENO87774.1"/>
    <property type="molecule type" value="Genomic_DNA"/>
</dbReference>
<evidence type="ECO:0000313" key="2">
    <source>
        <dbReference type="Proteomes" id="UP000013042"/>
    </source>
</evidence>
<sequence>MFVEKSIPTGNGIEPKKYKFICKTETDTASAHDCRHFDNVSYTSNTSRDVYADRGYRSKERSTWLKQNGFRSYIQRKGQRNS</sequence>
<organism evidence="1 2">
    <name type="scientific">Thauera aminoaromatica S2</name>
    <dbReference type="NCBI Taxonomy" id="1234381"/>
    <lineage>
        <taxon>Bacteria</taxon>
        <taxon>Pseudomonadati</taxon>
        <taxon>Pseudomonadota</taxon>
        <taxon>Betaproteobacteria</taxon>
        <taxon>Rhodocyclales</taxon>
        <taxon>Zoogloeaceae</taxon>
        <taxon>Thauera</taxon>
    </lineage>
</organism>
<reference evidence="1 2" key="1">
    <citation type="submission" date="2012-09" db="EMBL/GenBank/DDBJ databases">
        <title>Draft Genome Sequences of 6 Strains from Genus Thauera.</title>
        <authorList>
            <person name="Liu B."/>
            <person name="Shapleigh J.P."/>
            <person name="Frostegard A.H."/>
        </authorList>
    </citation>
    <scope>NUCLEOTIDE SEQUENCE [LARGE SCALE GENOMIC DNA]</scope>
    <source>
        <strain evidence="1 2">S2</strain>
    </source>
</reference>
<dbReference type="Proteomes" id="UP000013042">
    <property type="component" value="Unassembled WGS sequence"/>
</dbReference>
<name>N6Z6G3_THASP</name>
<dbReference type="AlphaFoldDB" id="N6Z6G3"/>
<gene>
    <name evidence="1" type="ORF">C665_04056</name>
</gene>
<evidence type="ECO:0000313" key="1">
    <source>
        <dbReference type="EMBL" id="ENO87774.1"/>
    </source>
</evidence>
<proteinExistence type="predicted"/>